<keyword evidence="2 4" id="KW-0143">Chaperone</keyword>
<keyword evidence="5" id="KW-0175">Coiled coil</keyword>
<evidence type="ECO:0000256" key="1">
    <source>
        <dbReference type="ARBA" id="ARBA00008045"/>
    </source>
</evidence>
<comment type="function">
    <text evidence="3 4">Binds specifically to cytosolic chaperonin (c-CPN) and transfers target proteins to it. Binds to nascent polypeptide chain and promotes folding in an environment in which there are many competing pathways for nonnative proteins.</text>
</comment>
<evidence type="ECO:0000313" key="7">
    <source>
        <dbReference type="Proteomes" id="UP000186303"/>
    </source>
</evidence>
<dbReference type="PANTHER" id="PTHR21100">
    <property type="entry name" value="PREFOLDIN SUBUNIT 4"/>
    <property type="match status" value="1"/>
</dbReference>
<accession>A0A1M8A9C2</accession>
<dbReference type="OMA" id="KFGRAIN"/>
<organism evidence="6 7">
    <name type="scientific">Malassezia sympodialis (strain ATCC 42132)</name>
    <name type="common">Atopic eczema-associated yeast</name>
    <dbReference type="NCBI Taxonomy" id="1230383"/>
    <lineage>
        <taxon>Eukaryota</taxon>
        <taxon>Fungi</taxon>
        <taxon>Dikarya</taxon>
        <taxon>Basidiomycota</taxon>
        <taxon>Ustilaginomycotina</taxon>
        <taxon>Malasseziomycetes</taxon>
        <taxon>Malasseziales</taxon>
        <taxon>Malasseziaceae</taxon>
        <taxon>Malassezia</taxon>
    </lineage>
</organism>
<dbReference type="Gene3D" id="1.10.287.370">
    <property type="match status" value="1"/>
</dbReference>
<evidence type="ECO:0000256" key="2">
    <source>
        <dbReference type="ARBA" id="ARBA00023186"/>
    </source>
</evidence>
<dbReference type="FunFam" id="1.10.287.370:FF:000005">
    <property type="entry name" value="Prefoldin subunit 4"/>
    <property type="match status" value="1"/>
</dbReference>
<dbReference type="GO" id="GO:0005737">
    <property type="term" value="C:cytoplasm"/>
    <property type="evidence" value="ECO:0007669"/>
    <property type="project" value="UniProtKB-ARBA"/>
</dbReference>
<dbReference type="GO" id="GO:0051082">
    <property type="term" value="F:unfolded protein binding"/>
    <property type="evidence" value="ECO:0007669"/>
    <property type="project" value="InterPro"/>
</dbReference>
<proteinExistence type="inferred from homology"/>
<comment type="subunit">
    <text evidence="4">Heterohexamer of two PFD-alpha type and four PFD-beta type subunits.</text>
</comment>
<dbReference type="Pfam" id="PF01920">
    <property type="entry name" value="Prefoldin_2"/>
    <property type="match status" value="1"/>
</dbReference>
<dbReference type="InterPro" id="IPR002777">
    <property type="entry name" value="PFD_beta-like"/>
</dbReference>
<reference evidence="7" key="1">
    <citation type="journal article" date="2017" name="Nucleic Acids Res.">
        <title>Proteogenomics produces comprehensive and highly accurate protein-coding gene annotation in a complete genome assembly of Malassezia sympodialis.</title>
        <authorList>
            <person name="Zhu Y."/>
            <person name="Engstroem P.G."/>
            <person name="Tellgren-Roth C."/>
            <person name="Baudo C.D."/>
            <person name="Kennell J.C."/>
            <person name="Sun S."/>
            <person name="Billmyre R.B."/>
            <person name="Schroeder M.S."/>
            <person name="Andersson A."/>
            <person name="Holm T."/>
            <person name="Sigurgeirsson B."/>
            <person name="Wu G."/>
            <person name="Sankaranarayanan S.R."/>
            <person name="Siddharthan R."/>
            <person name="Sanyal K."/>
            <person name="Lundeberg J."/>
            <person name="Nystedt B."/>
            <person name="Boekhout T."/>
            <person name="Dawson T.L. Jr."/>
            <person name="Heitman J."/>
            <person name="Scheynius A."/>
            <person name="Lehtioe J."/>
        </authorList>
    </citation>
    <scope>NUCLEOTIDE SEQUENCE [LARGE SCALE GENOMIC DNA]</scope>
    <source>
        <strain evidence="7">ATCC 42132</strain>
    </source>
</reference>
<dbReference type="EMBL" id="LT671825">
    <property type="protein sequence ID" value="SHO79011.1"/>
    <property type="molecule type" value="Genomic_DNA"/>
</dbReference>
<name>A0A1M8A9C2_MALS4</name>
<dbReference type="OrthoDB" id="10250441at2759"/>
<comment type="similarity">
    <text evidence="1 4">Belongs to the prefoldin subunit beta family.</text>
</comment>
<evidence type="ECO:0000256" key="4">
    <source>
        <dbReference type="PIRNR" id="PIRNR016477"/>
    </source>
</evidence>
<evidence type="ECO:0000256" key="3">
    <source>
        <dbReference type="ARBA" id="ARBA00024667"/>
    </source>
</evidence>
<dbReference type="GO" id="GO:0016272">
    <property type="term" value="C:prefoldin complex"/>
    <property type="evidence" value="ECO:0007669"/>
    <property type="project" value="UniProtKB-UniRule"/>
</dbReference>
<keyword evidence="7" id="KW-1185">Reference proteome</keyword>
<evidence type="ECO:0000256" key="5">
    <source>
        <dbReference type="SAM" id="Coils"/>
    </source>
</evidence>
<dbReference type="Proteomes" id="UP000186303">
    <property type="component" value="Chromosome 5"/>
</dbReference>
<dbReference type="InterPro" id="IPR016661">
    <property type="entry name" value="PFDN4"/>
</dbReference>
<sequence length="128" mass="15292">MRMLDEKSDNDVEVTWEDQQRINKFSRLHAIYSDLEDEIKARRTEREDLEDLSLELELREDEMILYKIGDAYVSMTQSEAMAQLETDTQRAEQELTHLQDRMDECEKGMKELKVLLYARFGNNINLER</sequence>
<evidence type="ECO:0000313" key="6">
    <source>
        <dbReference type="EMBL" id="SHO79011.1"/>
    </source>
</evidence>
<gene>
    <name evidence="6" type="ORF">MSYG_3360</name>
</gene>
<protein>
    <recommendedName>
        <fullName evidence="4">Prefoldin subunit 4</fullName>
    </recommendedName>
</protein>
<dbReference type="PANTHER" id="PTHR21100:SF9">
    <property type="entry name" value="PREFOLDIN SUBUNIT 4"/>
    <property type="match status" value="1"/>
</dbReference>
<feature type="coiled-coil region" evidence="5">
    <location>
        <begin position="32"/>
        <end position="115"/>
    </location>
</feature>
<dbReference type="PIRSF" id="PIRSF016477">
    <property type="entry name" value="Prefoldin_subunit_4"/>
    <property type="match status" value="1"/>
</dbReference>
<dbReference type="VEuPathDB" id="FungiDB:MSYG_3360"/>
<dbReference type="STRING" id="1230383.A0A1M8A9C2"/>
<dbReference type="AlphaFoldDB" id="A0A1M8A9C2"/>
<dbReference type="InterPro" id="IPR009053">
    <property type="entry name" value="Prefoldin"/>
</dbReference>
<dbReference type="GO" id="GO:0006457">
    <property type="term" value="P:protein folding"/>
    <property type="evidence" value="ECO:0007669"/>
    <property type="project" value="UniProtKB-UniRule"/>
</dbReference>
<dbReference type="SUPFAM" id="SSF46579">
    <property type="entry name" value="Prefoldin"/>
    <property type="match status" value="1"/>
</dbReference>